<name>A0AAV6UPM5_9ARAC</name>
<evidence type="ECO:0000313" key="4">
    <source>
        <dbReference type="Proteomes" id="UP000827092"/>
    </source>
</evidence>
<comment type="caution">
    <text evidence="3">The sequence shown here is derived from an EMBL/GenBank/DDBJ whole genome shotgun (WGS) entry which is preliminary data.</text>
</comment>
<dbReference type="GO" id="GO:0003677">
    <property type="term" value="F:DNA binding"/>
    <property type="evidence" value="ECO:0007669"/>
    <property type="project" value="InterPro"/>
</dbReference>
<dbReference type="Gene3D" id="6.10.250.980">
    <property type="match status" value="1"/>
</dbReference>
<feature type="domain" description="Orange" evidence="2">
    <location>
        <begin position="27"/>
        <end position="62"/>
    </location>
</feature>
<evidence type="ECO:0000313" key="3">
    <source>
        <dbReference type="EMBL" id="KAG8185664.1"/>
    </source>
</evidence>
<dbReference type="InterPro" id="IPR003650">
    <property type="entry name" value="Orange_dom"/>
</dbReference>
<keyword evidence="4" id="KW-1185">Reference proteome</keyword>
<reference evidence="3 4" key="1">
    <citation type="journal article" date="2022" name="Nat. Ecol. Evol.">
        <title>A masculinizing supergene underlies an exaggerated male reproductive morph in a spider.</title>
        <authorList>
            <person name="Hendrickx F."/>
            <person name="De Corte Z."/>
            <person name="Sonet G."/>
            <person name="Van Belleghem S.M."/>
            <person name="Kostlbacher S."/>
            <person name="Vangestel C."/>
        </authorList>
    </citation>
    <scope>NUCLEOTIDE SEQUENCE [LARGE SCALE GENOMIC DNA]</scope>
    <source>
        <strain evidence="3">W744_W776</strain>
    </source>
</reference>
<proteinExistence type="predicted"/>
<evidence type="ECO:0000256" key="1">
    <source>
        <dbReference type="SAM" id="MobiDB-lite"/>
    </source>
</evidence>
<dbReference type="EMBL" id="JAFNEN010000327">
    <property type="protein sequence ID" value="KAG8185664.1"/>
    <property type="molecule type" value="Genomic_DNA"/>
</dbReference>
<organism evidence="3 4">
    <name type="scientific">Oedothorax gibbosus</name>
    <dbReference type="NCBI Taxonomy" id="931172"/>
    <lineage>
        <taxon>Eukaryota</taxon>
        <taxon>Metazoa</taxon>
        <taxon>Ecdysozoa</taxon>
        <taxon>Arthropoda</taxon>
        <taxon>Chelicerata</taxon>
        <taxon>Arachnida</taxon>
        <taxon>Araneae</taxon>
        <taxon>Araneomorphae</taxon>
        <taxon>Entelegynae</taxon>
        <taxon>Araneoidea</taxon>
        <taxon>Linyphiidae</taxon>
        <taxon>Erigoninae</taxon>
        <taxon>Oedothorax</taxon>
    </lineage>
</organism>
<sequence length="192" mass="21326">MPDVRDSSEESDLVATAAEDDRYAELLLAGFRACAREAIRFLLEEEGLSPNHPLPSGLNEHLLRQQCHLAGTLQNDSGVDFEESFLNCSTDGDTKSPKKRNCQLEGTLESDSSGVDYSESFLNCSTDGDTTLLRKRRRFENETDGTSIDGDEDVVKISQCNLSAKMTEDMIKSEPESVQRTEEQTSHVETKL</sequence>
<dbReference type="GO" id="GO:0006355">
    <property type="term" value="P:regulation of DNA-templated transcription"/>
    <property type="evidence" value="ECO:0007669"/>
    <property type="project" value="InterPro"/>
</dbReference>
<protein>
    <recommendedName>
        <fullName evidence="2">Orange domain-containing protein</fullName>
    </recommendedName>
</protein>
<evidence type="ECO:0000259" key="2">
    <source>
        <dbReference type="PROSITE" id="PS51054"/>
    </source>
</evidence>
<dbReference type="SUPFAM" id="SSF158457">
    <property type="entry name" value="Orange domain-like"/>
    <property type="match status" value="1"/>
</dbReference>
<gene>
    <name evidence="3" type="ORF">JTE90_008934</name>
</gene>
<dbReference type="Proteomes" id="UP000827092">
    <property type="component" value="Unassembled WGS sequence"/>
</dbReference>
<feature type="region of interest" description="Disordered" evidence="1">
    <location>
        <begin position="171"/>
        <end position="192"/>
    </location>
</feature>
<dbReference type="AlphaFoldDB" id="A0AAV6UPM5"/>
<accession>A0AAV6UPM5</accession>
<dbReference type="PROSITE" id="PS51054">
    <property type="entry name" value="ORANGE"/>
    <property type="match status" value="1"/>
</dbReference>